<dbReference type="PROSITE" id="PS51257">
    <property type="entry name" value="PROKAR_LIPOPROTEIN"/>
    <property type="match status" value="1"/>
</dbReference>
<dbReference type="RefSeq" id="WP_177504173.1">
    <property type="nucleotide sequence ID" value="NZ_JACSNR010000008.1"/>
</dbReference>
<keyword evidence="3" id="KW-1185">Reference proteome</keyword>
<name>A0ABS2GQ59_9FIRM</name>
<keyword evidence="1" id="KW-1133">Transmembrane helix</keyword>
<evidence type="ECO:0000313" key="2">
    <source>
        <dbReference type="EMBL" id="MBM6923741.1"/>
    </source>
</evidence>
<dbReference type="Proteomes" id="UP000724149">
    <property type="component" value="Unassembled WGS sequence"/>
</dbReference>
<evidence type="ECO:0000313" key="3">
    <source>
        <dbReference type="Proteomes" id="UP000724149"/>
    </source>
</evidence>
<keyword evidence="1" id="KW-0812">Transmembrane</keyword>
<evidence type="ECO:0000256" key="1">
    <source>
        <dbReference type="SAM" id="Phobius"/>
    </source>
</evidence>
<keyword evidence="1" id="KW-0472">Membrane</keyword>
<protein>
    <submittedName>
        <fullName evidence="2">Uncharacterized protein</fullName>
    </submittedName>
</protein>
<comment type="caution">
    <text evidence="2">The sequence shown here is derived from an EMBL/GenBank/DDBJ whole genome shotgun (WGS) entry which is preliminary data.</text>
</comment>
<proteinExistence type="predicted"/>
<sequence>MKQLWKIRLAAILLGGAGCIPLSLEALGEADSLKLSLYGLWIGLGLIIALVCTLLETVSDC</sequence>
<dbReference type="EMBL" id="JACSNR010000008">
    <property type="protein sequence ID" value="MBM6923741.1"/>
    <property type="molecule type" value="Genomic_DNA"/>
</dbReference>
<feature type="transmembrane region" description="Helical" evidence="1">
    <location>
        <begin position="38"/>
        <end position="58"/>
    </location>
</feature>
<organism evidence="2 3">
    <name type="scientific">Hydrogenoanaerobacterium saccharovorans</name>
    <dbReference type="NCBI Taxonomy" id="474960"/>
    <lineage>
        <taxon>Bacteria</taxon>
        <taxon>Bacillati</taxon>
        <taxon>Bacillota</taxon>
        <taxon>Clostridia</taxon>
        <taxon>Eubacteriales</taxon>
        <taxon>Oscillospiraceae</taxon>
        <taxon>Hydrogenoanaerobacterium</taxon>
    </lineage>
</organism>
<accession>A0ABS2GQ59</accession>
<reference evidence="2 3" key="1">
    <citation type="journal article" date="2021" name="Sci. Rep.">
        <title>The distribution of antibiotic resistance genes in chicken gut microbiota commensals.</title>
        <authorList>
            <person name="Juricova H."/>
            <person name="Matiasovicova J."/>
            <person name="Kubasova T."/>
            <person name="Cejkova D."/>
            <person name="Rychlik I."/>
        </authorList>
    </citation>
    <scope>NUCLEOTIDE SEQUENCE [LARGE SCALE GENOMIC DNA]</scope>
    <source>
        <strain evidence="2 3">An564</strain>
    </source>
</reference>
<gene>
    <name evidence="2" type="ORF">H9X81_08575</name>
</gene>